<feature type="region of interest" description="Disordered" evidence="1">
    <location>
        <begin position="1"/>
        <end position="78"/>
    </location>
</feature>
<protein>
    <submittedName>
        <fullName evidence="2">Uncharacterized protein</fullName>
    </submittedName>
</protein>
<reference evidence="2" key="2">
    <citation type="submission" date="2025-09" db="UniProtKB">
        <authorList>
            <consortium name="Ensembl"/>
        </authorList>
    </citation>
    <scope>IDENTIFICATION</scope>
</reference>
<keyword evidence="3" id="KW-1185">Reference proteome</keyword>
<organism evidence="2 3">
    <name type="scientific">Malurus cyaneus samueli</name>
    <dbReference type="NCBI Taxonomy" id="2593467"/>
    <lineage>
        <taxon>Eukaryota</taxon>
        <taxon>Metazoa</taxon>
        <taxon>Chordata</taxon>
        <taxon>Craniata</taxon>
        <taxon>Vertebrata</taxon>
        <taxon>Euteleostomi</taxon>
        <taxon>Archelosauria</taxon>
        <taxon>Archosauria</taxon>
        <taxon>Dinosauria</taxon>
        <taxon>Saurischia</taxon>
        <taxon>Theropoda</taxon>
        <taxon>Coelurosauria</taxon>
        <taxon>Aves</taxon>
        <taxon>Neognathae</taxon>
        <taxon>Neoaves</taxon>
        <taxon>Telluraves</taxon>
        <taxon>Australaves</taxon>
        <taxon>Passeriformes</taxon>
        <taxon>Meliphagoidea</taxon>
        <taxon>Maluridae</taxon>
        <taxon>Malurus</taxon>
    </lineage>
</organism>
<dbReference type="Ensembl" id="ENSMCST00000014736.1">
    <property type="protein sequence ID" value="ENSMCSP00000014367.1"/>
    <property type="gene ID" value="ENSMCSG00000010144.1"/>
</dbReference>
<evidence type="ECO:0000313" key="2">
    <source>
        <dbReference type="Ensembl" id="ENSMCSP00000014367.1"/>
    </source>
</evidence>
<feature type="compositionally biased region" description="Pro residues" evidence="1">
    <location>
        <begin position="47"/>
        <end position="61"/>
    </location>
</feature>
<feature type="compositionally biased region" description="Basic residues" evidence="1">
    <location>
        <begin position="1"/>
        <end position="11"/>
    </location>
</feature>
<reference evidence="2" key="1">
    <citation type="submission" date="2025-08" db="UniProtKB">
        <authorList>
            <consortium name="Ensembl"/>
        </authorList>
    </citation>
    <scope>IDENTIFICATION</scope>
</reference>
<evidence type="ECO:0000256" key="1">
    <source>
        <dbReference type="SAM" id="MobiDB-lite"/>
    </source>
</evidence>
<proteinExistence type="predicted"/>
<evidence type="ECO:0000313" key="3">
    <source>
        <dbReference type="Proteomes" id="UP000694560"/>
    </source>
</evidence>
<feature type="compositionally biased region" description="Pro residues" evidence="1">
    <location>
        <begin position="20"/>
        <end position="32"/>
    </location>
</feature>
<accession>A0A8C5TX32</accession>
<sequence>GTTRPHRGRRSRSADGKRPGPSPPPAALPTPSWPRRGRPPQTAPSSIPQPAPEPSPRPGPTQDPLDDPRFIISSTNWY</sequence>
<dbReference type="Proteomes" id="UP000694560">
    <property type="component" value="Unplaced"/>
</dbReference>
<dbReference type="AlphaFoldDB" id="A0A8C5TX32"/>
<name>A0A8C5TX32_9PASS</name>